<dbReference type="GO" id="GO:0004540">
    <property type="term" value="F:RNA nuclease activity"/>
    <property type="evidence" value="ECO:0007669"/>
    <property type="project" value="InterPro"/>
</dbReference>
<dbReference type="KEGG" id="orz:FNH13_06625"/>
<dbReference type="Proteomes" id="UP000315395">
    <property type="component" value="Chromosome"/>
</dbReference>
<dbReference type="SUPFAM" id="SSF88723">
    <property type="entry name" value="PIN domain-like"/>
    <property type="match status" value="1"/>
</dbReference>
<dbReference type="InterPro" id="IPR050556">
    <property type="entry name" value="Type_II_TA_system_RNase"/>
</dbReference>
<dbReference type="OrthoDB" id="9799448at2"/>
<dbReference type="InterPro" id="IPR029060">
    <property type="entry name" value="PIN-like_dom_sf"/>
</dbReference>
<dbReference type="AlphaFoldDB" id="A0A516GFE8"/>
<keyword evidence="5 8" id="KW-0378">Hydrolase</keyword>
<evidence type="ECO:0000256" key="8">
    <source>
        <dbReference type="HAMAP-Rule" id="MF_00265"/>
    </source>
</evidence>
<feature type="binding site" evidence="8">
    <location>
        <position position="3"/>
    </location>
    <ligand>
        <name>Mg(2+)</name>
        <dbReference type="ChEBI" id="CHEBI:18420"/>
    </ligand>
</feature>
<comment type="function">
    <text evidence="8">Toxic component of a toxin-antitoxin (TA) system. An RNase.</text>
</comment>
<dbReference type="EC" id="3.1.-.-" evidence="8"/>
<dbReference type="Pfam" id="PF01850">
    <property type="entry name" value="PIN"/>
    <property type="match status" value="1"/>
</dbReference>
<dbReference type="PANTHER" id="PTHR33653">
    <property type="entry name" value="RIBONUCLEASE VAPC2"/>
    <property type="match status" value="1"/>
</dbReference>
<dbReference type="Gene3D" id="3.40.50.1010">
    <property type="entry name" value="5'-nuclease"/>
    <property type="match status" value="1"/>
</dbReference>
<keyword evidence="11" id="KW-1185">Reference proteome</keyword>
<evidence type="ECO:0000256" key="6">
    <source>
        <dbReference type="ARBA" id="ARBA00022842"/>
    </source>
</evidence>
<protein>
    <recommendedName>
        <fullName evidence="8">Ribonuclease VapC</fullName>
        <shortName evidence="8">RNase VapC</shortName>
        <ecNumber evidence="8">3.1.-.-</ecNumber>
    </recommendedName>
    <alternativeName>
        <fullName evidence="8">Toxin VapC</fullName>
    </alternativeName>
</protein>
<dbReference type="HAMAP" id="MF_00265">
    <property type="entry name" value="VapC_Nob1"/>
    <property type="match status" value="1"/>
</dbReference>
<gene>
    <name evidence="8" type="primary">vapC</name>
    <name evidence="10" type="ORF">FNH13_06625</name>
</gene>
<evidence type="ECO:0000256" key="2">
    <source>
        <dbReference type="ARBA" id="ARBA00022649"/>
    </source>
</evidence>
<keyword evidence="6 8" id="KW-0460">Magnesium</keyword>
<evidence type="ECO:0000256" key="5">
    <source>
        <dbReference type="ARBA" id="ARBA00022801"/>
    </source>
</evidence>
<evidence type="ECO:0000256" key="3">
    <source>
        <dbReference type="ARBA" id="ARBA00022722"/>
    </source>
</evidence>
<keyword evidence="4 8" id="KW-0479">Metal-binding</keyword>
<name>A0A516GFE8_9MICO</name>
<accession>A0A516GFE8</accession>
<organism evidence="10 11">
    <name type="scientific">Ornithinimicrobium ciconiae</name>
    <dbReference type="NCBI Taxonomy" id="2594265"/>
    <lineage>
        <taxon>Bacteria</taxon>
        <taxon>Bacillati</taxon>
        <taxon>Actinomycetota</taxon>
        <taxon>Actinomycetes</taxon>
        <taxon>Micrococcales</taxon>
        <taxon>Ornithinimicrobiaceae</taxon>
        <taxon>Ornithinimicrobium</taxon>
    </lineage>
</organism>
<evidence type="ECO:0000256" key="7">
    <source>
        <dbReference type="ARBA" id="ARBA00038093"/>
    </source>
</evidence>
<keyword evidence="3 8" id="KW-0540">Nuclease</keyword>
<keyword evidence="2 8" id="KW-1277">Toxin-antitoxin system</keyword>
<comment type="similarity">
    <text evidence="7 8">Belongs to the PINc/VapC protein family.</text>
</comment>
<evidence type="ECO:0000256" key="1">
    <source>
        <dbReference type="ARBA" id="ARBA00001946"/>
    </source>
</evidence>
<dbReference type="GO" id="GO:0000287">
    <property type="term" value="F:magnesium ion binding"/>
    <property type="evidence" value="ECO:0007669"/>
    <property type="project" value="UniProtKB-UniRule"/>
</dbReference>
<dbReference type="InterPro" id="IPR022907">
    <property type="entry name" value="VapC_family"/>
</dbReference>
<reference evidence="10 11" key="1">
    <citation type="submission" date="2019-07" db="EMBL/GenBank/DDBJ databases">
        <title>complete genome sequencing of Ornithinimicrobium sp. H23M54.</title>
        <authorList>
            <person name="Bae J.-W."/>
            <person name="Lee S.-Y."/>
        </authorList>
    </citation>
    <scope>NUCLEOTIDE SEQUENCE [LARGE SCALE GENOMIC DNA]</scope>
    <source>
        <strain evidence="10 11">H23M54</strain>
    </source>
</reference>
<comment type="cofactor">
    <cofactor evidence="1 8">
        <name>Mg(2+)</name>
        <dbReference type="ChEBI" id="CHEBI:18420"/>
    </cofactor>
</comment>
<dbReference type="GO" id="GO:0016787">
    <property type="term" value="F:hydrolase activity"/>
    <property type="evidence" value="ECO:0007669"/>
    <property type="project" value="UniProtKB-KW"/>
</dbReference>
<sequence>MADTSVWISAEVGRRLDRARLPDVLRVSVITLAELQAGVLAASDPVSVSTRLRTLQLAQESEPLPVDAAVGQEWALLRVEVARAGKRLNVNDLWIAATARANRLPVVTQDDDFEVLATRGLIDLVRV</sequence>
<keyword evidence="8" id="KW-0800">Toxin</keyword>
<evidence type="ECO:0000313" key="11">
    <source>
        <dbReference type="Proteomes" id="UP000315395"/>
    </source>
</evidence>
<feature type="binding site" evidence="8">
    <location>
        <position position="92"/>
    </location>
    <ligand>
        <name>Mg(2+)</name>
        <dbReference type="ChEBI" id="CHEBI:18420"/>
    </ligand>
</feature>
<dbReference type="InterPro" id="IPR002716">
    <property type="entry name" value="PIN_dom"/>
</dbReference>
<proteinExistence type="inferred from homology"/>
<dbReference type="GO" id="GO:0090729">
    <property type="term" value="F:toxin activity"/>
    <property type="evidence" value="ECO:0007669"/>
    <property type="project" value="UniProtKB-KW"/>
</dbReference>
<feature type="domain" description="PIN" evidence="9">
    <location>
        <begin position="3"/>
        <end position="116"/>
    </location>
</feature>
<dbReference type="PANTHER" id="PTHR33653:SF1">
    <property type="entry name" value="RIBONUCLEASE VAPC2"/>
    <property type="match status" value="1"/>
</dbReference>
<evidence type="ECO:0000259" key="9">
    <source>
        <dbReference type="Pfam" id="PF01850"/>
    </source>
</evidence>
<evidence type="ECO:0000256" key="4">
    <source>
        <dbReference type="ARBA" id="ARBA00022723"/>
    </source>
</evidence>
<dbReference type="EMBL" id="CP041616">
    <property type="protein sequence ID" value="QDO90254.1"/>
    <property type="molecule type" value="Genomic_DNA"/>
</dbReference>
<evidence type="ECO:0000313" key="10">
    <source>
        <dbReference type="EMBL" id="QDO90254.1"/>
    </source>
</evidence>